<dbReference type="EMBL" id="VTPS01000001">
    <property type="protein sequence ID" value="TZE83405.1"/>
    <property type="molecule type" value="Genomic_DNA"/>
</dbReference>
<comment type="caution">
    <text evidence="15">The sequence shown here is derived from an EMBL/GenBank/DDBJ whole genome shotgun (WGS) entry which is preliminary data.</text>
</comment>
<comment type="pathway">
    <text evidence="10">Carbohydrate degradation.</text>
</comment>
<dbReference type="PIRSF" id="PIRSF001461">
    <property type="entry name" value="RPE"/>
    <property type="match status" value="1"/>
</dbReference>
<evidence type="ECO:0000313" key="16">
    <source>
        <dbReference type="Proteomes" id="UP000322976"/>
    </source>
</evidence>
<dbReference type="Pfam" id="PF00834">
    <property type="entry name" value="Ribul_P_3_epim"/>
    <property type="match status" value="1"/>
</dbReference>
<feature type="binding site" evidence="10 13">
    <location>
        <position position="32"/>
    </location>
    <ligand>
        <name>a divalent metal cation</name>
        <dbReference type="ChEBI" id="CHEBI:60240"/>
    </ligand>
</feature>
<evidence type="ECO:0000256" key="4">
    <source>
        <dbReference type="ARBA" id="ARBA00001947"/>
    </source>
</evidence>
<feature type="binding site" evidence="14">
    <location>
        <position position="175"/>
    </location>
    <ligand>
        <name>substrate</name>
    </ligand>
</feature>
<dbReference type="EC" id="5.1.3.1" evidence="7 10"/>
<dbReference type="Proteomes" id="UP000322976">
    <property type="component" value="Unassembled WGS sequence"/>
</dbReference>
<evidence type="ECO:0000256" key="9">
    <source>
        <dbReference type="ARBA" id="ARBA00023235"/>
    </source>
</evidence>
<feature type="active site" description="Proton acceptor" evidence="10 12">
    <location>
        <position position="34"/>
    </location>
</feature>
<dbReference type="GO" id="GO:0005737">
    <property type="term" value="C:cytoplasm"/>
    <property type="evidence" value="ECO:0007669"/>
    <property type="project" value="UniProtKB-ARBA"/>
</dbReference>
<feature type="binding site" evidence="10 13">
    <location>
        <position position="65"/>
    </location>
    <ligand>
        <name>a divalent metal cation</name>
        <dbReference type="ChEBI" id="CHEBI:60240"/>
    </ligand>
</feature>
<keyword evidence="10 11" id="KW-0119">Carbohydrate metabolism</keyword>
<dbReference type="FunFam" id="3.20.20.70:FF:000004">
    <property type="entry name" value="Ribulose-phosphate 3-epimerase"/>
    <property type="match status" value="1"/>
</dbReference>
<comment type="similarity">
    <text evidence="6 10 11">Belongs to the ribulose-phosphate 3-epimerase family.</text>
</comment>
<feature type="binding site" evidence="10">
    <location>
        <begin position="173"/>
        <end position="175"/>
    </location>
    <ligand>
        <name>substrate</name>
    </ligand>
</feature>
<feature type="binding site" evidence="10 13">
    <location>
        <position position="34"/>
    </location>
    <ligand>
        <name>a divalent metal cation</name>
        <dbReference type="ChEBI" id="CHEBI:60240"/>
    </ligand>
</feature>
<evidence type="ECO:0000256" key="1">
    <source>
        <dbReference type="ARBA" id="ARBA00001782"/>
    </source>
</evidence>
<organism evidence="15 16">
    <name type="scientific">Calorimonas adulescens</name>
    <dbReference type="NCBI Taxonomy" id="2606906"/>
    <lineage>
        <taxon>Bacteria</taxon>
        <taxon>Bacillati</taxon>
        <taxon>Bacillota</taxon>
        <taxon>Clostridia</taxon>
        <taxon>Thermoanaerobacterales</taxon>
        <taxon>Thermoanaerobacteraceae</taxon>
        <taxon>Calorimonas</taxon>
    </lineage>
</organism>
<dbReference type="InterPro" id="IPR013785">
    <property type="entry name" value="Aldolase_TIM"/>
</dbReference>
<evidence type="ECO:0000256" key="14">
    <source>
        <dbReference type="PIRSR" id="PIRSR001461-3"/>
    </source>
</evidence>
<feature type="active site" description="Proton donor" evidence="10 12">
    <location>
        <position position="173"/>
    </location>
</feature>
<comment type="cofactor">
    <cofactor evidence="2">
        <name>Mn(2+)</name>
        <dbReference type="ChEBI" id="CHEBI:29035"/>
    </cofactor>
</comment>
<name>A0A5D8QFT1_9THEO</name>
<dbReference type="InterPro" id="IPR000056">
    <property type="entry name" value="Ribul_P_3_epim-like"/>
</dbReference>
<comment type="cofactor">
    <cofactor evidence="3">
        <name>Co(2+)</name>
        <dbReference type="ChEBI" id="CHEBI:48828"/>
    </cofactor>
</comment>
<dbReference type="NCBIfam" id="NF004076">
    <property type="entry name" value="PRK05581.1-4"/>
    <property type="match status" value="1"/>
</dbReference>
<feature type="binding site" evidence="14">
    <location>
        <begin position="195"/>
        <end position="196"/>
    </location>
    <ligand>
        <name>substrate</name>
    </ligand>
</feature>
<keyword evidence="13" id="KW-0464">Manganese</keyword>
<evidence type="ECO:0000256" key="3">
    <source>
        <dbReference type="ARBA" id="ARBA00001941"/>
    </source>
</evidence>
<accession>A0A5D8QFT1</accession>
<dbReference type="InterPro" id="IPR011060">
    <property type="entry name" value="RibuloseP-bd_barrel"/>
</dbReference>
<dbReference type="NCBIfam" id="TIGR01163">
    <property type="entry name" value="rpe"/>
    <property type="match status" value="1"/>
</dbReference>
<evidence type="ECO:0000256" key="5">
    <source>
        <dbReference type="ARBA" id="ARBA00001954"/>
    </source>
</evidence>
<dbReference type="InterPro" id="IPR026019">
    <property type="entry name" value="Ribul_P_3_epim"/>
</dbReference>
<evidence type="ECO:0000256" key="6">
    <source>
        <dbReference type="ARBA" id="ARBA00009541"/>
    </source>
</evidence>
<dbReference type="GO" id="GO:0004750">
    <property type="term" value="F:D-ribulose-phosphate 3-epimerase activity"/>
    <property type="evidence" value="ECO:0007669"/>
    <property type="project" value="UniProtKB-UniRule"/>
</dbReference>
<comment type="function">
    <text evidence="10">Catalyzes the reversible epimerization of D-ribulose 5-phosphate to D-xylulose 5-phosphate.</text>
</comment>
<dbReference type="GO" id="GO:0019323">
    <property type="term" value="P:pentose catabolic process"/>
    <property type="evidence" value="ECO:0007669"/>
    <property type="project" value="UniProtKB-UniRule"/>
</dbReference>
<dbReference type="SUPFAM" id="SSF51366">
    <property type="entry name" value="Ribulose-phoshate binding barrel"/>
    <property type="match status" value="1"/>
</dbReference>
<keyword evidence="13" id="KW-0862">Zinc</keyword>
<dbReference type="PANTHER" id="PTHR11749">
    <property type="entry name" value="RIBULOSE-5-PHOSPHATE-3-EPIMERASE"/>
    <property type="match status" value="1"/>
</dbReference>
<dbReference type="PROSITE" id="PS01086">
    <property type="entry name" value="RIBUL_P_3_EPIMER_2"/>
    <property type="match status" value="1"/>
</dbReference>
<keyword evidence="16" id="KW-1185">Reference proteome</keyword>
<dbReference type="PROSITE" id="PS01085">
    <property type="entry name" value="RIBUL_P_3_EPIMER_1"/>
    <property type="match status" value="1"/>
</dbReference>
<comment type="cofactor">
    <cofactor evidence="4">
        <name>Zn(2+)</name>
        <dbReference type="ChEBI" id="CHEBI:29105"/>
    </cofactor>
</comment>
<dbReference type="AlphaFoldDB" id="A0A5D8QFT1"/>
<keyword evidence="8 10" id="KW-0479">Metal-binding</keyword>
<protein>
    <recommendedName>
        <fullName evidence="7 10">Ribulose-phosphate 3-epimerase</fullName>
        <ecNumber evidence="7 10">5.1.3.1</ecNumber>
    </recommendedName>
</protein>
<feature type="binding site" evidence="10 14">
    <location>
        <begin position="141"/>
        <end position="144"/>
    </location>
    <ligand>
        <name>substrate</name>
    </ligand>
</feature>
<evidence type="ECO:0000256" key="13">
    <source>
        <dbReference type="PIRSR" id="PIRSR001461-2"/>
    </source>
</evidence>
<dbReference type="RefSeq" id="WP_149544023.1">
    <property type="nucleotide sequence ID" value="NZ_VTPS01000001.1"/>
</dbReference>
<comment type="caution">
    <text evidence="10">Lacks conserved residue(s) required for the propagation of feature annotation.</text>
</comment>
<sequence length="215" mass="23748">MAILAPSILSADFLNLGDNIRKLENAGIEMLHIDIMDGHFVPNLTFGPALVEYVRRFTRLKLDVHLMMTNPQDYIDEFCDVGADYITVHQEACMHLDRVISLIKKRGAKAGVALNPATPPSTLQYVLDDVDIVLVMSVNPGFGGQKFIERMLFKVAELDRLRGDKYGYQIEVDGGINNKNVKSLVESGADIIVAGTAVFRGDIIENCKKIGAIIK</sequence>
<dbReference type="CDD" id="cd00429">
    <property type="entry name" value="RPE"/>
    <property type="match status" value="1"/>
</dbReference>
<feature type="binding site" evidence="10 13">
    <location>
        <position position="173"/>
    </location>
    <ligand>
        <name>a divalent metal cation</name>
        <dbReference type="ChEBI" id="CHEBI:60240"/>
    </ligand>
</feature>
<dbReference type="GO" id="GO:0006098">
    <property type="term" value="P:pentose-phosphate shunt"/>
    <property type="evidence" value="ECO:0007669"/>
    <property type="project" value="UniProtKB-UniRule"/>
</dbReference>
<comment type="catalytic activity">
    <reaction evidence="1 10 11">
        <text>D-ribulose 5-phosphate = D-xylulose 5-phosphate</text>
        <dbReference type="Rhea" id="RHEA:13677"/>
        <dbReference type="ChEBI" id="CHEBI:57737"/>
        <dbReference type="ChEBI" id="CHEBI:58121"/>
        <dbReference type="EC" id="5.1.3.1"/>
    </reaction>
</comment>
<evidence type="ECO:0000256" key="10">
    <source>
        <dbReference type="HAMAP-Rule" id="MF_02227"/>
    </source>
</evidence>
<proteinExistence type="inferred from homology"/>
<dbReference type="Gene3D" id="3.20.20.70">
    <property type="entry name" value="Aldolase class I"/>
    <property type="match status" value="1"/>
</dbReference>
<evidence type="ECO:0000256" key="2">
    <source>
        <dbReference type="ARBA" id="ARBA00001936"/>
    </source>
</evidence>
<feature type="binding site" evidence="10 14">
    <location>
        <position position="65"/>
    </location>
    <ligand>
        <name>substrate</name>
    </ligand>
</feature>
<dbReference type="GO" id="GO:0046872">
    <property type="term" value="F:metal ion binding"/>
    <property type="evidence" value="ECO:0007669"/>
    <property type="project" value="UniProtKB-UniRule"/>
</dbReference>
<comment type="cofactor">
    <cofactor evidence="5">
        <name>Fe(2+)</name>
        <dbReference type="ChEBI" id="CHEBI:29033"/>
    </cofactor>
</comment>
<gene>
    <name evidence="10" type="primary">rpe</name>
    <name evidence="15" type="ORF">FWJ32_00525</name>
</gene>
<evidence type="ECO:0000313" key="15">
    <source>
        <dbReference type="EMBL" id="TZE83405.1"/>
    </source>
</evidence>
<feature type="binding site" evidence="10 14">
    <location>
        <position position="7"/>
    </location>
    <ligand>
        <name>substrate</name>
    </ligand>
</feature>
<evidence type="ECO:0000256" key="8">
    <source>
        <dbReference type="ARBA" id="ARBA00022723"/>
    </source>
</evidence>
<reference evidence="15 16" key="1">
    <citation type="submission" date="2019-08" db="EMBL/GenBank/DDBJ databases">
        <title>Calorimonas adulescens gen. nov., sp. nov., an anaerobic thermophilic bacterium from Sakhalin hot spring.</title>
        <authorList>
            <person name="Khomyakova M.A."/>
            <person name="Merkel A.Y."/>
            <person name="Novikov A."/>
            <person name="Bonch-Osmolovskaya E.A."/>
            <person name="Slobodkin A.I."/>
        </authorList>
    </citation>
    <scope>NUCLEOTIDE SEQUENCE [LARGE SCALE GENOMIC DNA]</scope>
    <source>
        <strain evidence="15 16">A05MB</strain>
    </source>
</reference>
<evidence type="ECO:0000256" key="11">
    <source>
        <dbReference type="PIRNR" id="PIRNR001461"/>
    </source>
</evidence>
<evidence type="ECO:0000256" key="12">
    <source>
        <dbReference type="PIRSR" id="PIRSR001461-1"/>
    </source>
</evidence>
<dbReference type="HAMAP" id="MF_02227">
    <property type="entry name" value="RPE"/>
    <property type="match status" value="1"/>
</dbReference>
<keyword evidence="13" id="KW-0170">Cobalt</keyword>
<evidence type="ECO:0000256" key="7">
    <source>
        <dbReference type="ARBA" id="ARBA00013188"/>
    </source>
</evidence>
<keyword evidence="9 10" id="KW-0413">Isomerase</keyword>
<comment type="cofactor">
    <cofactor evidence="10 13">
        <name>a divalent metal cation</name>
        <dbReference type="ChEBI" id="CHEBI:60240"/>
    </cofactor>
    <text evidence="10 13">Binds 1 divalent metal cation per subunit.</text>
</comment>